<dbReference type="FunFam" id="3.40.50.300:FF:001091">
    <property type="entry name" value="Probable disease resistance protein At1g61300"/>
    <property type="match status" value="2"/>
</dbReference>
<feature type="domain" description="Disease resistance protein winged helix" evidence="9">
    <location>
        <begin position="486"/>
        <end position="555"/>
    </location>
</feature>
<proteinExistence type="predicted"/>
<evidence type="ECO:0000256" key="2">
    <source>
        <dbReference type="ARBA" id="ARBA00022737"/>
    </source>
</evidence>
<keyword evidence="1" id="KW-0433">Leucine-rich repeat</keyword>
<evidence type="ECO:0000259" key="9">
    <source>
        <dbReference type="Pfam" id="PF23559"/>
    </source>
</evidence>
<dbReference type="Gene3D" id="3.40.50.300">
    <property type="entry name" value="P-loop containing nucleotide triphosphate hydrolases"/>
    <property type="match status" value="2"/>
</dbReference>
<dbReference type="SUPFAM" id="SSF52540">
    <property type="entry name" value="P-loop containing nucleoside triphosphate hydrolases"/>
    <property type="match status" value="2"/>
</dbReference>
<evidence type="ECO:0000259" key="7">
    <source>
        <dbReference type="Pfam" id="PF00931"/>
    </source>
</evidence>
<dbReference type="CDD" id="cd14798">
    <property type="entry name" value="RX-CC_like"/>
    <property type="match status" value="2"/>
</dbReference>
<dbReference type="GO" id="GO:0043531">
    <property type="term" value="F:ADP binding"/>
    <property type="evidence" value="ECO:0007669"/>
    <property type="project" value="InterPro"/>
</dbReference>
<keyword evidence="3" id="KW-0547">Nucleotide-binding</keyword>
<reference evidence="12" key="1">
    <citation type="journal article" date="2007" name="Nature">
        <title>The grapevine genome sequence suggests ancestral hexaploidization in major angiosperm phyla.</title>
        <authorList>
            <consortium name="The French-Italian Public Consortium for Grapevine Genome Characterization."/>
            <person name="Jaillon O."/>
            <person name="Aury J.-M."/>
            <person name="Noel B."/>
            <person name="Policriti A."/>
            <person name="Clepet C."/>
            <person name="Casagrande A."/>
            <person name="Choisne N."/>
            <person name="Aubourg S."/>
            <person name="Vitulo N."/>
            <person name="Jubin C."/>
            <person name="Vezzi A."/>
            <person name="Legeai F."/>
            <person name="Hugueney P."/>
            <person name="Dasilva C."/>
            <person name="Horner D."/>
            <person name="Mica E."/>
            <person name="Jublot D."/>
            <person name="Poulain J."/>
            <person name="Bruyere C."/>
            <person name="Billault A."/>
            <person name="Segurens B."/>
            <person name="Gouyvenoux M."/>
            <person name="Ugarte E."/>
            <person name="Cattonaro F."/>
            <person name="Anthouard V."/>
            <person name="Vico V."/>
            <person name="Del Fabbro C."/>
            <person name="Alaux M."/>
            <person name="Di Gaspero G."/>
            <person name="Dumas V."/>
            <person name="Felice N."/>
            <person name="Paillard S."/>
            <person name="Juman I."/>
            <person name="Moroldo M."/>
            <person name="Scalabrin S."/>
            <person name="Canaguier A."/>
            <person name="Le Clainche I."/>
            <person name="Malacrida G."/>
            <person name="Durand E."/>
            <person name="Pesole G."/>
            <person name="Laucou V."/>
            <person name="Chatelet P."/>
            <person name="Merdinoglu D."/>
            <person name="Delledonne M."/>
            <person name="Pezzotti M."/>
            <person name="Lecharny A."/>
            <person name="Scarpelli C."/>
            <person name="Artiguenave F."/>
            <person name="Pe M.E."/>
            <person name="Valle G."/>
            <person name="Morgante M."/>
            <person name="Caboche M."/>
            <person name="Adam-Blondon A.-F."/>
            <person name="Weissenbach J."/>
            <person name="Quetier F."/>
            <person name="Wincker P."/>
        </authorList>
    </citation>
    <scope>NUCLEOTIDE SEQUENCE [LARGE SCALE GENOMIC DNA]</scope>
    <source>
        <strain evidence="12">cv. Pinot noir / PN40024</strain>
    </source>
</reference>
<dbReference type="Pfam" id="PF23559">
    <property type="entry name" value="WHD_DRP"/>
    <property type="match status" value="2"/>
</dbReference>
<dbReference type="SUPFAM" id="SSF52047">
    <property type="entry name" value="RNI-like"/>
    <property type="match status" value="1"/>
</dbReference>
<dbReference type="Proteomes" id="UP000009183">
    <property type="component" value="Chromosome 13"/>
</dbReference>
<organism evidence="11 12">
    <name type="scientific">Vitis vinifera</name>
    <name type="common">Grape</name>
    <dbReference type="NCBI Taxonomy" id="29760"/>
    <lineage>
        <taxon>Eukaryota</taxon>
        <taxon>Viridiplantae</taxon>
        <taxon>Streptophyta</taxon>
        <taxon>Embryophyta</taxon>
        <taxon>Tracheophyta</taxon>
        <taxon>Spermatophyta</taxon>
        <taxon>Magnoliopsida</taxon>
        <taxon>eudicotyledons</taxon>
        <taxon>Gunneridae</taxon>
        <taxon>Pentapetalae</taxon>
        <taxon>rosids</taxon>
        <taxon>Vitales</taxon>
        <taxon>Vitaceae</taxon>
        <taxon>Viteae</taxon>
        <taxon>Vitis</taxon>
    </lineage>
</organism>
<dbReference type="Pfam" id="PF00931">
    <property type="entry name" value="NB-ARC"/>
    <property type="match status" value="2"/>
</dbReference>
<dbReference type="Gene3D" id="1.20.5.4130">
    <property type="match status" value="2"/>
</dbReference>
<dbReference type="GO" id="GO:0005524">
    <property type="term" value="F:ATP binding"/>
    <property type="evidence" value="ECO:0007669"/>
    <property type="project" value="UniProtKB-KW"/>
</dbReference>
<evidence type="ECO:0000256" key="1">
    <source>
        <dbReference type="ARBA" id="ARBA00022614"/>
    </source>
</evidence>
<feature type="domain" description="R13L1/DRL21-like LRR repeat region" evidence="10">
    <location>
        <begin position="748"/>
        <end position="875"/>
    </location>
</feature>
<dbReference type="ExpressionAtlas" id="D7T392">
    <property type="expression patterns" value="baseline and differential"/>
</dbReference>
<dbReference type="STRING" id="29760.D7T392"/>
<dbReference type="SUPFAM" id="SSF52058">
    <property type="entry name" value="L domain-like"/>
    <property type="match status" value="3"/>
</dbReference>
<dbReference type="PRINTS" id="PR00364">
    <property type="entry name" value="DISEASERSIST"/>
</dbReference>
<dbReference type="InterPro" id="IPR027417">
    <property type="entry name" value="P-loop_NTPase"/>
</dbReference>
<dbReference type="Gene3D" id="1.10.8.430">
    <property type="entry name" value="Helical domain of apoptotic protease-activating factors"/>
    <property type="match status" value="2"/>
</dbReference>
<evidence type="ECO:0000259" key="10">
    <source>
        <dbReference type="Pfam" id="PF25019"/>
    </source>
</evidence>
<dbReference type="PANTHER" id="PTHR36766">
    <property type="entry name" value="PLANT BROAD-SPECTRUM MILDEW RESISTANCE PROTEIN RPW8"/>
    <property type="match status" value="1"/>
</dbReference>
<name>D7T392_VITVI</name>
<keyword evidence="4" id="KW-0611">Plant defense</keyword>
<dbReference type="InterPro" id="IPR042197">
    <property type="entry name" value="Apaf_helical"/>
</dbReference>
<keyword evidence="12" id="KW-1185">Reference proteome</keyword>
<evidence type="ECO:0000313" key="11">
    <source>
        <dbReference type="EMBL" id="CBI24973.3"/>
    </source>
</evidence>
<accession>D7T392</accession>
<feature type="coiled-coil region" evidence="6">
    <location>
        <begin position="1397"/>
        <end position="1431"/>
    </location>
</feature>
<dbReference type="Pfam" id="PF25019">
    <property type="entry name" value="LRR_R13L1-DRL21"/>
    <property type="match status" value="2"/>
</dbReference>
<dbReference type="InterPro" id="IPR041118">
    <property type="entry name" value="Rx_N"/>
</dbReference>
<dbReference type="Gene3D" id="1.10.10.10">
    <property type="entry name" value="Winged helix-like DNA-binding domain superfamily/Winged helix DNA-binding domain"/>
    <property type="match status" value="2"/>
</dbReference>
<dbReference type="FunFam" id="1.10.10.10:FF:000322">
    <property type="entry name" value="Probable disease resistance protein At1g63360"/>
    <property type="match status" value="1"/>
</dbReference>
<dbReference type="eggNOG" id="KOG4658">
    <property type="taxonomic scope" value="Eukaryota"/>
</dbReference>
<dbReference type="InterPro" id="IPR058922">
    <property type="entry name" value="WHD_DRP"/>
</dbReference>
<evidence type="ECO:0000259" key="8">
    <source>
        <dbReference type="Pfam" id="PF18052"/>
    </source>
</evidence>
<dbReference type="GO" id="GO:0098542">
    <property type="term" value="P:defense response to other organism"/>
    <property type="evidence" value="ECO:0000318"/>
    <property type="project" value="GO_Central"/>
</dbReference>
<dbReference type="InterPro" id="IPR002182">
    <property type="entry name" value="NB-ARC"/>
</dbReference>
<feature type="domain" description="Disease resistance N-terminal" evidence="8">
    <location>
        <begin position="56"/>
        <end position="148"/>
    </location>
</feature>
<keyword evidence="2" id="KW-0677">Repeat</keyword>
<feature type="coiled-coil region" evidence="6">
    <location>
        <begin position="76"/>
        <end position="110"/>
    </location>
</feature>
<dbReference type="PaxDb" id="29760-VIT_13s0064g00060.t01"/>
<dbReference type="EMBL" id="FN595509">
    <property type="protein sequence ID" value="CBI24973.3"/>
    <property type="molecule type" value="Genomic_DNA"/>
</dbReference>
<feature type="domain" description="Disease resistance N-terminal" evidence="8">
    <location>
        <begin position="1378"/>
        <end position="1469"/>
    </location>
</feature>
<keyword evidence="6" id="KW-0175">Coiled coil</keyword>
<dbReference type="InterPro" id="IPR003591">
    <property type="entry name" value="Leu-rich_rpt_typical-subtyp"/>
</dbReference>
<evidence type="ECO:0000256" key="4">
    <source>
        <dbReference type="ARBA" id="ARBA00022821"/>
    </source>
</evidence>
<evidence type="ECO:0000256" key="5">
    <source>
        <dbReference type="ARBA" id="ARBA00022840"/>
    </source>
</evidence>
<evidence type="ECO:0000256" key="6">
    <source>
        <dbReference type="SAM" id="Coils"/>
    </source>
</evidence>
<dbReference type="InterPro" id="IPR036388">
    <property type="entry name" value="WH-like_DNA-bd_sf"/>
</dbReference>
<keyword evidence="5" id="KW-0067">ATP-binding</keyword>
<dbReference type="OMA" id="CAMDEWE"/>
<evidence type="ECO:0000313" key="12">
    <source>
        <dbReference type="Proteomes" id="UP000009183"/>
    </source>
</evidence>
<feature type="domain" description="R13L1/DRL21-like LRR repeat region" evidence="10">
    <location>
        <begin position="2070"/>
        <end position="2197"/>
    </location>
</feature>
<gene>
    <name evidence="11" type="ordered locus">VIT_13s0064g00060</name>
</gene>
<evidence type="ECO:0008006" key="13">
    <source>
        <dbReference type="Google" id="ProtNLM"/>
    </source>
</evidence>
<dbReference type="InterPro" id="IPR038005">
    <property type="entry name" value="RX-like_CC"/>
</dbReference>
<sequence length="2534" mass="287655">MEAVGTLGVSIPLLSAEAIPPQNHFHLFSIFPSLLFALCLPLQNTMEVVGDALISAAVGLLFNELVSSDLIKFARQEDVHNELKKWKKELQSIQKELNDAEEKQITQEAVKSWLFDLRVVAYDMEDILDEFAYELMRRKPMGAEADEASSSKIRKFIPTCFTSFNTTHVVRNVKMGPKIRKITSRLRDISARKVGLGLEKVTGAATSAWRRLPPTTPIAYEPGVYGRDEDKKVILDLLGKVEPYENNVGVISIVGMGGVGKTTLARLVYNDEMAKKFDLKAWVCVSDVFDVENITRAFLNSVENSDASGSLDFQQVQKKLRDALTERKFLIILDDVWNENFGNWDRLRAPLSVGAKGSKLIVTTRNKNVALMMGAAENLHELNPLSEDACWSVFEKHAFEHRNMEDNPNLVSIGRKIVGKCGGLPLAAKSLGGLLRSKQREEEWERVSNSKIWDLSSTECEILPALRLSYHYVPSYLKRCFAYCAMFPKDFEFNSKTLVLLWMAEGLIQEPNADNLTMEDLGDDYFCELLSRSFFQSSGTDEFRFVMHDLICDLARVASGEICFCLEDTLDSNRQSTISKETRHSSFIRGKFDAFKKFEAFQGLEHLRTFVALPIQGTFTESFVTSLVCDHLVPKFRQLRVLSLSEYMIFELPDSIGGLKHLRYLNLSFTQIKLLPDSVTNLYNLQTLILSNCKHLTRLPSNIGNLISLRHLNVVGCSLQDMPQQIGKLKKLQTLSDFIVSKRGFLGIKELKDLSHLRGEICISKLENVVDVQDARDANLKAKLNVERLSMIWSKELDGSHDEDAEMEVLLSLQPHTSLKKLNIEGYGGRQFPNWICDPSYIKLVELSLIGCIRCISVPSVGQLPFLKKLVIKRMDGVKSVGLEFEGQVSLHAKPFQCLESLWFEDMMEWEEWCWSKESFSCLHQLEIKNCPRLIKKLPTHLTSLVKLNIGNCPEIMPEFMQSLPRLELLEIDNSGQLQCLWLDGLGLGNLSRLRILSSDQLVSLGGEEEEVQGLPYNLQHLEIRKCDKLEKLPHGLQSYTSLAELIIEDCPKLVSFPEKGFPLMLRGLAISNCESLSSLPDGMMMRNSSNNMCHLEYLEIEECPSLICFPKGQLPTTLRRLFISDCEKLVSLPEDIDSLPEGIMHHHSNNTTNGGLQILDISQCSSLTSFPTGKFPSTLKSITIDNCAQMQPISEEMFHCNNNALEKLSISGHPNLKTIPDCLYNLKDLRIEKCENLDLQPHLLRNLTSLSSLQITNCETIKVREQFMKTPMKPHYSQVLSYPIILQQSSVFLEFKQSFLIDQHASDDPSAYRKVAAWKCEGEGSDRGFLSVTRTLPILPHRRTTFTWFHLPFLPFALCFPLQNTMDIIGDALLSTVIEFLFDKLASSDLMKFARHEDVHTELKKWEKELQSIREELNDAEEKQITQEAVKSWLFDLRDLAYDMEDILDEFAYEVMRRKLMGAEADEASTSKIRRFVSSCCTSFNPTHVVRNVKTGSKIRQITSRLQDISARKARFGLEKLRGAAATSAWQRPPPTTPMAYEPDVYGRDEDKTLVLDMLRKVEPNENNVGLISIVGMGGLGKTTLARLVYNDDLAKNFELRAWVCVTEDFDVEKITKAILNSVLNSDASGSLDFQQVQRKLTDTLAGKTLFLILDDVWNENYCNWDRLRAPFSVVAKGSKVIVTTRNKNVALMMGAAENLHELNPLSEDACWSVFEKHACEHRNMEDHPNLVSIGRKIVGKCGGLPLAAKALGGLLRSKHREEEWERVLNSKIWDFSSAECEILPALRLSYHYLPSYLKGCFAYCAIFPKDYEYDSKTLVLLWMAEGLIQQPNADSQTMEDLGDNYFCELLSRSFFQSSGNDESRFVMHDLICDLARVASGEISFCLEDNLESNHRSTISKETRHSSFIRGKFDVFKKFEAFQEFEHLRTFVALPIHGTFTKSFVTSLVCDRLVPKFRQLRVLSLSEYMIFELPDSIGGLKHLRYLNLSFTQIKLLPDSVTNLYNLQTLILSNCKHLTRLPSKIGNLISLRHLNVVGCSLQDMPQQIGKLKKLQTLSDFIVSKRGFLGIKELKDLSHLRGEICISKLENVVDVQDARDANLKAKLNVERLSMIWSKELDGSHDEDAEMEVLLSLQPHTSLKKLNIEGYGGRQFPNWICDPSYIKLVELSLIGCIRCISVPSVGQLPFLKKLVIKRMDGVKSVGLEFEGQVSLHAKPFQCLESLWFEDMMEWEEWCWSKKSFSCLHQLEIKNCPRLIKKLPTHLTSLVKLSIENCPEMMVPLPTDLPSLEELNIYYCPEMTPQFDNHEFPLMPLRGASRSAIGITSHIYLEEEEEQGLPYNLQHLEIRKCDKLEKLPRGLQSYTSLAELIIEDCPKLVSFPEKGFPLMLRGLAISNCESLMPLSEWGLARLTSLRTLTIGGIFLEATSFSNHHHHFFLLPTTLVEVCISSFQNLESLAFLSLQTLTSLRKLGVFQCPKLQSFIPKEGLPDMLSELYIRDCPLLIQRCSKEKGEDWPKIAHIPCVKIDGKLILEQ</sequence>
<dbReference type="InParanoid" id="D7T392"/>
<evidence type="ECO:0000256" key="3">
    <source>
        <dbReference type="ARBA" id="ARBA00022741"/>
    </source>
</evidence>
<dbReference type="SMART" id="SM00369">
    <property type="entry name" value="LRR_TYP"/>
    <property type="match status" value="5"/>
</dbReference>
<protein>
    <recommendedName>
        <fullName evidence="13">Disease resistance RPP13-like protein 1</fullName>
    </recommendedName>
</protein>
<dbReference type="PANTHER" id="PTHR36766:SF51">
    <property type="entry name" value="DISEASE RESISTANCE RPP13-LIKE PROTEIN 1"/>
    <property type="match status" value="1"/>
</dbReference>
<dbReference type="OrthoDB" id="1394818at2759"/>
<feature type="domain" description="NB-ARC" evidence="7">
    <location>
        <begin position="245"/>
        <end position="402"/>
    </location>
</feature>
<dbReference type="Gene3D" id="3.80.10.10">
    <property type="entry name" value="Ribonuclease Inhibitor"/>
    <property type="match status" value="7"/>
</dbReference>
<feature type="domain" description="NB-ARC" evidence="7">
    <location>
        <begin position="1567"/>
        <end position="1723"/>
    </location>
</feature>
<feature type="domain" description="Disease resistance protein winged helix" evidence="9">
    <location>
        <begin position="1808"/>
        <end position="1877"/>
    </location>
</feature>
<dbReference type="InterPro" id="IPR056789">
    <property type="entry name" value="LRR_R13L1-DRL21"/>
</dbReference>
<dbReference type="Pfam" id="PF18052">
    <property type="entry name" value="Rx_N"/>
    <property type="match status" value="2"/>
</dbReference>
<dbReference type="HOGENOM" id="CLU_000613_0_0_1"/>
<dbReference type="InterPro" id="IPR032675">
    <property type="entry name" value="LRR_dom_sf"/>
</dbReference>